<organism evidence="4 5">
    <name type="scientific">Natronospira bacteriovora</name>
    <dbReference type="NCBI Taxonomy" id="3069753"/>
    <lineage>
        <taxon>Bacteria</taxon>
        <taxon>Pseudomonadati</taxon>
        <taxon>Pseudomonadota</taxon>
        <taxon>Gammaproteobacteria</taxon>
        <taxon>Natronospirales</taxon>
        <taxon>Natronospiraceae</taxon>
        <taxon>Natronospira</taxon>
    </lineage>
</organism>
<evidence type="ECO:0000313" key="5">
    <source>
        <dbReference type="Proteomes" id="UP001239019"/>
    </source>
</evidence>
<sequence length="275" mass="29749">MYESALIAVDFSRSSLPMLKRLGYMERMGVKNVILVHTKPTASGSGGDGPKLSTQELKDKLAEHAEVLSDQFQVETRLLSGDPAEQLLTLAKDEDVDLIVTGSRAHHPAKRLLIGSTASALVRKADRPLLLEDVRDADEGEDNIPRRDGPTLLATDGSGAAEAAEDHALRMLGKDNHLRVITVSSSNDIARAWRRLERITNKAADVGVRLIRSVDLGRAEHVIPQIAAAERASLIITGRRGRDGVRGVRIGSTAEDICRNANRPVLLVPGTEQGN</sequence>
<accession>A0ABU0W4B4</accession>
<dbReference type="PRINTS" id="PR01438">
    <property type="entry name" value="UNVRSLSTRESS"/>
</dbReference>
<dbReference type="Gene3D" id="3.40.50.620">
    <property type="entry name" value="HUPs"/>
    <property type="match status" value="2"/>
</dbReference>
<feature type="domain" description="UspA" evidence="3">
    <location>
        <begin position="1"/>
        <end position="130"/>
    </location>
</feature>
<reference evidence="4 5" key="1">
    <citation type="submission" date="2023-08" db="EMBL/GenBank/DDBJ databases">
        <title>Whole-genome sequencing of halo(alkali)philic microorganisms from hypersaline lakes.</title>
        <authorList>
            <person name="Sorokin D.Y."/>
            <person name="Abbas B."/>
            <person name="Merkel A.Y."/>
        </authorList>
    </citation>
    <scope>NUCLEOTIDE SEQUENCE [LARGE SCALE GENOMIC DNA]</scope>
    <source>
        <strain evidence="4 5">AB-CW4</strain>
    </source>
</reference>
<evidence type="ECO:0000313" key="4">
    <source>
        <dbReference type="EMBL" id="MDQ2068305.1"/>
    </source>
</evidence>
<feature type="domain" description="UspA" evidence="3">
    <location>
        <begin position="152"/>
        <end position="269"/>
    </location>
</feature>
<dbReference type="PANTHER" id="PTHR46268:SF6">
    <property type="entry name" value="UNIVERSAL STRESS PROTEIN UP12"/>
    <property type="match status" value="1"/>
</dbReference>
<keyword evidence="5" id="KW-1185">Reference proteome</keyword>
<evidence type="ECO:0000256" key="2">
    <source>
        <dbReference type="SAM" id="MobiDB-lite"/>
    </source>
</evidence>
<dbReference type="Proteomes" id="UP001239019">
    <property type="component" value="Unassembled WGS sequence"/>
</dbReference>
<evidence type="ECO:0000256" key="1">
    <source>
        <dbReference type="ARBA" id="ARBA00008791"/>
    </source>
</evidence>
<dbReference type="SUPFAM" id="SSF52402">
    <property type="entry name" value="Adenine nucleotide alpha hydrolases-like"/>
    <property type="match status" value="2"/>
</dbReference>
<dbReference type="InterPro" id="IPR006015">
    <property type="entry name" value="Universal_stress_UspA"/>
</dbReference>
<comment type="caution">
    <text evidence="4">The sequence shown here is derived from an EMBL/GenBank/DDBJ whole genome shotgun (WGS) entry which is preliminary data.</text>
</comment>
<dbReference type="EMBL" id="JAVDDT010000001">
    <property type="protein sequence ID" value="MDQ2068305.1"/>
    <property type="molecule type" value="Genomic_DNA"/>
</dbReference>
<dbReference type="PANTHER" id="PTHR46268">
    <property type="entry name" value="STRESS RESPONSE PROTEIN NHAX"/>
    <property type="match status" value="1"/>
</dbReference>
<dbReference type="RefSeq" id="WP_306726796.1">
    <property type="nucleotide sequence ID" value="NZ_JAVDDT010000001.1"/>
</dbReference>
<gene>
    <name evidence="4" type="ORF">RBH19_00270</name>
</gene>
<proteinExistence type="inferred from homology"/>
<feature type="region of interest" description="Disordered" evidence="2">
    <location>
        <begin position="136"/>
        <end position="158"/>
    </location>
</feature>
<dbReference type="CDD" id="cd00293">
    <property type="entry name" value="USP-like"/>
    <property type="match status" value="2"/>
</dbReference>
<dbReference type="InterPro" id="IPR006016">
    <property type="entry name" value="UspA"/>
</dbReference>
<dbReference type="InterPro" id="IPR014729">
    <property type="entry name" value="Rossmann-like_a/b/a_fold"/>
</dbReference>
<comment type="similarity">
    <text evidence="1">Belongs to the universal stress protein A family.</text>
</comment>
<dbReference type="Pfam" id="PF00582">
    <property type="entry name" value="Usp"/>
    <property type="match status" value="2"/>
</dbReference>
<evidence type="ECO:0000259" key="3">
    <source>
        <dbReference type="Pfam" id="PF00582"/>
    </source>
</evidence>
<protein>
    <submittedName>
        <fullName evidence="4">Universal stress protein</fullName>
    </submittedName>
</protein>
<name>A0ABU0W4B4_9GAMM</name>